<name>A0A8J2JCJ4_9HEXA</name>
<dbReference type="GO" id="GO:0060386">
    <property type="term" value="P:synapse assembly involved in innervation"/>
    <property type="evidence" value="ECO:0007669"/>
    <property type="project" value="TreeGrafter"/>
</dbReference>
<keyword evidence="5" id="KW-0524">Neurogenesis</keyword>
<dbReference type="EMBL" id="CAJVCH010043145">
    <property type="protein sequence ID" value="CAG7717071.1"/>
    <property type="molecule type" value="Genomic_DNA"/>
</dbReference>
<evidence type="ECO:0000313" key="12">
    <source>
        <dbReference type="Proteomes" id="UP000708208"/>
    </source>
</evidence>
<dbReference type="GO" id="GO:0051961">
    <property type="term" value="P:negative regulation of nervous system development"/>
    <property type="evidence" value="ECO:0007669"/>
    <property type="project" value="UniProtKB-ARBA"/>
</dbReference>
<comment type="caution">
    <text evidence="11">The sequence shown here is derived from an EMBL/GenBank/DDBJ whole genome shotgun (WGS) entry which is preliminary data.</text>
</comment>
<dbReference type="InterPro" id="IPR035784">
    <property type="entry name" value="SPRY_FBXO45"/>
</dbReference>
<feature type="region of interest" description="Disordered" evidence="8">
    <location>
        <begin position="1"/>
        <end position="68"/>
    </location>
</feature>
<dbReference type="GO" id="GO:0019005">
    <property type="term" value="C:SCF ubiquitin ligase complex"/>
    <property type="evidence" value="ECO:0007669"/>
    <property type="project" value="UniProtKB-ARBA"/>
</dbReference>
<evidence type="ECO:0000259" key="9">
    <source>
        <dbReference type="PROSITE" id="PS50181"/>
    </source>
</evidence>
<dbReference type="SMART" id="SM00256">
    <property type="entry name" value="FBOX"/>
    <property type="match status" value="1"/>
</dbReference>
<dbReference type="InterPro" id="IPR001870">
    <property type="entry name" value="B30.2/SPRY"/>
</dbReference>
<keyword evidence="6" id="KW-0770">Synapse</keyword>
<dbReference type="GO" id="GO:0043161">
    <property type="term" value="P:proteasome-mediated ubiquitin-dependent protein catabolic process"/>
    <property type="evidence" value="ECO:0007669"/>
    <property type="project" value="TreeGrafter"/>
</dbReference>
<dbReference type="PROSITE" id="PS50188">
    <property type="entry name" value="B302_SPRY"/>
    <property type="match status" value="1"/>
</dbReference>
<protein>
    <recommendedName>
        <fullName evidence="3">F-box/SPRY domain-containing protein 1</fullName>
    </recommendedName>
</protein>
<dbReference type="SMART" id="SM00449">
    <property type="entry name" value="SPRY"/>
    <property type="match status" value="1"/>
</dbReference>
<feature type="domain" description="B30.2/SPRY" evidence="10">
    <location>
        <begin position="148"/>
        <end position="340"/>
    </location>
</feature>
<evidence type="ECO:0000256" key="2">
    <source>
        <dbReference type="ARBA" id="ARBA00007328"/>
    </source>
</evidence>
<dbReference type="InterPro" id="IPR003877">
    <property type="entry name" value="SPRY_dom"/>
</dbReference>
<dbReference type="PANTHER" id="PTHR12245">
    <property type="entry name" value="SPRY DOMAIN CONTAINING SOCS BOX PROTEIN"/>
    <property type="match status" value="1"/>
</dbReference>
<accession>A0A8J2JCJ4</accession>
<dbReference type="InterPro" id="IPR050672">
    <property type="entry name" value="FBXO45-Fsn/SPSB_families"/>
</dbReference>
<dbReference type="AlphaFoldDB" id="A0A8J2JCJ4"/>
<dbReference type="FunFam" id="2.60.120.920:FF:000017">
    <property type="entry name" value="F-box/SPRY domain-containing protein 1"/>
    <property type="match status" value="1"/>
</dbReference>
<dbReference type="Proteomes" id="UP000708208">
    <property type="component" value="Unassembled WGS sequence"/>
</dbReference>
<evidence type="ECO:0000256" key="7">
    <source>
        <dbReference type="ARBA" id="ARBA00034103"/>
    </source>
</evidence>
<evidence type="ECO:0000256" key="5">
    <source>
        <dbReference type="ARBA" id="ARBA00022902"/>
    </source>
</evidence>
<dbReference type="Pfam" id="PF00622">
    <property type="entry name" value="SPRY"/>
    <property type="match status" value="1"/>
</dbReference>
<comment type="pathway">
    <text evidence="1">Protein modification; protein ubiquitination.</text>
</comment>
<dbReference type="Pfam" id="PF12937">
    <property type="entry name" value="F-box-like"/>
    <property type="match status" value="1"/>
</dbReference>
<feature type="compositionally biased region" description="Basic and acidic residues" evidence="8">
    <location>
        <begin position="26"/>
        <end position="38"/>
    </location>
</feature>
<comment type="similarity">
    <text evidence="2">Belongs to the FBXO45/Fsn family.</text>
</comment>
<evidence type="ECO:0000256" key="4">
    <source>
        <dbReference type="ARBA" id="ARBA00022786"/>
    </source>
</evidence>
<feature type="domain" description="F-box" evidence="9">
    <location>
        <begin position="90"/>
        <end position="138"/>
    </location>
</feature>
<dbReference type="CDD" id="cd12907">
    <property type="entry name" value="SPRY_Fbox"/>
    <property type="match status" value="1"/>
</dbReference>
<gene>
    <name evidence="11" type="ORF">AFUS01_LOCUS6547</name>
</gene>
<sequence>MSSASGNSQEKDGKLTSKLAPQQQKQRPETSTSKDMRPVFEYGNKTPNLKQPQVGKQQRIASAGKPSGAIVDETVTGNESLSDSDQAVTSLQIFDLPDNVTEHLFTFLSMSDLKNCALVCKQWNTVLGDENNEVWRVSCYRRLSREVIHCELLSSCATYKSKIRAFFHAWNPHDCSRNVYVKPSGFTIHRNPVAQSTDGARGKIGFSRGRHSWEIVWEGPLGTVAVVGIATKQADMRAQGYVALLGQDEYSWGWNLVENYLLHNGDSQGNYPLLSNAPRYQVGEKIRVILDCEDNTLSFEKNFEFLGVAFRGLPKQELYPAISAVYGNTEVSMVYLGPPLDG</sequence>
<comment type="subcellular location">
    <subcellularLocation>
        <location evidence="7">Synapse</location>
    </subcellularLocation>
</comment>
<organism evidence="11 12">
    <name type="scientific">Allacma fusca</name>
    <dbReference type="NCBI Taxonomy" id="39272"/>
    <lineage>
        <taxon>Eukaryota</taxon>
        <taxon>Metazoa</taxon>
        <taxon>Ecdysozoa</taxon>
        <taxon>Arthropoda</taxon>
        <taxon>Hexapoda</taxon>
        <taxon>Collembola</taxon>
        <taxon>Symphypleona</taxon>
        <taxon>Sminthuridae</taxon>
        <taxon>Allacma</taxon>
    </lineage>
</organism>
<dbReference type="PANTHER" id="PTHR12245:SF7">
    <property type="entry name" value="F-BOX_SPRY DOMAIN-CONTAINING PROTEIN 1"/>
    <property type="match status" value="1"/>
</dbReference>
<dbReference type="OrthoDB" id="2398163at2759"/>
<keyword evidence="4" id="KW-0833">Ubl conjugation pathway</keyword>
<evidence type="ECO:0000256" key="6">
    <source>
        <dbReference type="ARBA" id="ARBA00023018"/>
    </source>
</evidence>
<evidence type="ECO:0000256" key="1">
    <source>
        <dbReference type="ARBA" id="ARBA00004906"/>
    </source>
</evidence>
<proteinExistence type="inferred from homology"/>
<evidence type="ECO:0000313" key="11">
    <source>
        <dbReference type="EMBL" id="CAG7717071.1"/>
    </source>
</evidence>
<dbReference type="InterPro" id="IPR001810">
    <property type="entry name" value="F-box_dom"/>
</dbReference>
<dbReference type="GO" id="GO:0045202">
    <property type="term" value="C:synapse"/>
    <property type="evidence" value="ECO:0007669"/>
    <property type="project" value="UniProtKB-SubCell"/>
</dbReference>
<reference evidence="11" key="1">
    <citation type="submission" date="2021-06" db="EMBL/GenBank/DDBJ databases">
        <authorList>
            <person name="Hodson N. C."/>
            <person name="Mongue J. A."/>
            <person name="Jaron S. K."/>
        </authorList>
    </citation>
    <scope>NUCLEOTIDE SEQUENCE</scope>
</reference>
<evidence type="ECO:0000256" key="3">
    <source>
        <dbReference type="ARBA" id="ARBA00016614"/>
    </source>
</evidence>
<feature type="compositionally biased region" description="Polar residues" evidence="8">
    <location>
        <begin position="45"/>
        <end position="60"/>
    </location>
</feature>
<keyword evidence="12" id="KW-1185">Reference proteome</keyword>
<evidence type="ECO:0000256" key="8">
    <source>
        <dbReference type="SAM" id="MobiDB-lite"/>
    </source>
</evidence>
<dbReference type="PROSITE" id="PS50181">
    <property type="entry name" value="FBOX"/>
    <property type="match status" value="1"/>
</dbReference>
<evidence type="ECO:0000259" key="10">
    <source>
        <dbReference type="PROSITE" id="PS50188"/>
    </source>
</evidence>